<evidence type="ECO:0000256" key="5">
    <source>
        <dbReference type="ARBA" id="ARBA00037941"/>
    </source>
</evidence>
<proteinExistence type="inferred from homology"/>
<keyword evidence="3" id="KW-0274">FAD</keyword>
<organism evidence="7 8">
    <name type="scientific">Azospirillum doebereinerae</name>
    <dbReference type="NCBI Taxonomy" id="92933"/>
    <lineage>
        <taxon>Bacteria</taxon>
        <taxon>Pseudomonadati</taxon>
        <taxon>Pseudomonadota</taxon>
        <taxon>Alphaproteobacteria</taxon>
        <taxon>Rhodospirillales</taxon>
        <taxon>Azospirillaceae</taxon>
        <taxon>Azospirillum</taxon>
    </lineage>
</organism>
<evidence type="ECO:0000256" key="1">
    <source>
        <dbReference type="ARBA" id="ARBA00001974"/>
    </source>
</evidence>
<dbReference type="GO" id="GO:0047545">
    <property type="term" value="F:(S)-2-hydroxyglutarate dehydrogenase activity"/>
    <property type="evidence" value="ECO:0007669"/>
    <property type="project" value="TreeGrafter"/>
</dbReference>
<reference evidence="7 8" key="1">
    <citation type="submission" date="2018-12" db="EMBL/GenBank/DDBJ databases">
        <authorList>
            <person name="Yang Y."/>
        </authorList>
    </citation>
    <scope>NUCLEOTIDE SEQUENCE [LARGE SCALE GENOMIC DNA]</scope>
    <source>
        <strain evidence="7 8">GSF71</strain>
    </source>
</reference>
<dbReference type="Proteomes" id="UP000280346">
    <property type="component" value="Unassembled WGS sequence"/>
</dbReference>
<evidence type="ECO:0000313" key="7">
    <source>
        <dbReference type="EMBL" id="RUQ74217.1"/>
    </source>
</evidence>
<comment type="caution">
    <text evidence="7">The sequence shown here is derived from an EMBL/GenBank/DDBJ whole genome shotgun (WGS) entry which is preliminary data.</text>
</comment>
<dbReference type="Gene3D" id="3.50.50.60">
    <property type="entry name" value="FAD/NAD(P)-binding domain"/>
    <property type="match status" value="1"/>
</dbReference>
<evidence type="ECO:0000256" key="4">
    <source>
        <dbReference type="ARBA" id="ARBA00023002"/>
    </source>
</evidence>
<dbReference type="SUPFAM" id="SSF51905">
    <property type="entry name" value="FAD/NAD(P)-binding domain"/>
    <property type="match status" value="1"/>
</dbReference>
<dbReference type="EMBL" id="RZIJ01000004">
    <property type="protein sequence ID" value="RUQ74217.1"/>
    <property type="molecule type" value="Genomic_DNA"/>
</dbReference>
<comment type="similarity">
    <text evidence="5">Belongs to the L2HGDH family.</text>
</comment>
<keyword evidence="2" id="KW-0285">Flavoprotein</keyword>
<dbReference type="AlphaFoldDB" id="A0A3S0V7W2"/>
<dbReference type="PANTHER" id="PTHR43104">
    <property type="entry name" value="L-2-HYDROXYGLUTARATE DEHYDROGENASE, MITOCHONDRIAL"/>
    <property type="match status" value="1"/>
</dbReference>
<dbReference type="OrthoDB" id="9801699at2"/>
<keyword evidence="8" id="KW-1185">Reference proteome</keyword>
<gene>
    <name evidence="7" type="ORF">EJ913_07655</name>
</gene>
<dbReference type="Gene3D" id="3.30.9.10">
    <property type="entry name" value="D-Amino Acid Oxidase, subunit A, domain 2"/>
    <property type="match status" value="1"/>
</dbReference>
<evidence type="ECO:0000313" key="8">
    <source>
        <dbReference type="Proteomes" id="UP000280346"/>
    </source>
</evidence>
<dbReference type="InterPro" id="IPR006076">
    <property type="entry name" value="FAD-dep_OxRdtase"/>
</dbReference>
<comment type="cofactor">
    <cofactor evidence="1">
        <name>FAD</name>
        <dbReference type="ChEBI" id="CHEBI:57692"/>
    </cofactor>
</comment>
<evidence type="ECO:0000256" key="3">
    <source>
        <dbReference type="ARBA" id="ARBA00022827"/>
    </source>
</evidence>
<dbReference type="InterPro" id="IPR036188">
    <property type="entry name" value="FAD/NAD-bd_sf"/>
</dbReference>
<evidence type="ECO:0000259" key="6">
    <source>
        <dbReference type="Pfam" id="PF01266"/>
    </source>
</evidence>
<dbReference type="Pfam" id="PF01266">
    <property type="entry name" value="DAO"/>
    <property type="match status" value="1"/>
</dbReference>
<name>A0A3S0V7W2_9PROT</name>
<dbReference type="PANTHER" id="PTHR43104:SF4">
    <property type="entry name" value="L-2-HYDROXYGLUTARATE DEHYDROGENASE, MITOCHONDRIAL"/>
    <property type="match status" value="1"/>
</dbReference>
<evidence type="ECO:0000256" key="2">
    <source>
        <dbReference type="ARBA" id="ARBA00022630"/>
    </source>
</evidence>
<accession>A0A3S0V7W2</accession>
<dbReference type="RefSeq" id="WP_126996405.1">
    <property type="nucleotide sequence ID" value="NZ_CP173190.1"/>
</dbReference>
<keyword evidence="4" id="KW-0560">Oxidoreductase</keyword>
<protein>
    <submittedName>
        <fullName evidence="7">NAD(P)/FAD-dependent oxidoreductase</fullName>
    </submittedName>
</protein>
<feature type="domain" description="FAD dependent oxidoreductase" evidence="6">
    <location>
        <begin position="6"/>
        <end position="368"/>
    </location>
</feature>
<sequence length="373" mass="38785">MEWVECVVVGAGVVGLAVARRLAQAGREVIVLEAADAIGTGTSSRNSEVIHAGIYYPTGSLRARLCVAGRDALYRYCAEHGVEHRRIGKLIVATEDSQLPRLDAIRAQAAANGVTDLYAIDAATARAWEPNLRTVGALVSPSTGIVDSHGLMLALLGDAEDAGAMLALLSPLERTRRAADGFVLEVGGVEPMRLGCSLLVNAAGLGAWGVARGLEGFPADQVPPRVLAKGNYYALGQGRSPFARLVYPVPVEGGLGVHLTLDLAGQARFGPDVEWLDGPEGAAIDYAVDPARAETFYDSVRAYWPGLPDGALVPAYSGIRPKLGGPGVPQADFLLQGPETHGIPGLVNLFGIESPGLTSCLAIADAVAGLVDV</sequence>